<name>A0A5C7FK55_9BACT</name>
<feature type="domain" description="TonB-dependent receptor plug" evidence="12">
    <location>
        <begin position="131"/>
        <end position="236"/>
    </location>
</feature>
<keyword evidence="3 8" id="KW-1134">Transmembrane beta strand</keyword>
<keyword evidence="6 8" id="KW-0472">Membrane</keyword>
<reference evidence="13 14" key="1">
    <citation type="submission" date="2019-08" db="EMBL/GenBank/DDBJ databases">
        <title>Lewinella sp. strain SSH13 Genome sequencing and assembly.</title>
        <authorList>
            <person name="Kim I."/>
        </authorList>
    </citation>
    <scope>NUCLEOTIDE SEQUENCE [LARGE SCALE GENOMIC DNA]</scope>
    <source>
        <strain evidence="13 14">SSH13</strain>
    </source>
</reference>
<feature type="transmembrane region" description="Helical" evidence="10">
    <location>
        <begin position="18"/>
        <end position="37"/>
    </location>
</feature>
<feature type="domain" description="TonB-dependent receptor-like beta-barrel" evidence="11">
    <location>
        <begin position="400"/>
        <end position="829"/>
    </location>
</feature>
<comment type="caution">
    <text evidence="13">The sequence shown here is derived from an EMBL/GenBank/DDBJ whole genome shotgun (WGS) entry which is preliminary data.</text>
</comment>
<dbReference type="InterPro" id="IPR023996">
    <property type="entry name" value="TonB-dep_OMP_SusC/RagA"/>
</dbReference>
<keyword evidence="10" id="KW-1133">Transmembrane helix</keyword>
<dbReference type="InterPro" id="IPR023997">
    <property type="entry name" value="TonB-dep_OMP_SusC/RagA_CS"/>
</dbReference>
<protein>
    <submittedName>
        <fullName evidence="13">TonB-dependent receptor</fullName>
    </submittedName>
</protein>
<evidence type="ECO:0000256" key="2">
    <source>
        <dbReference type="ARBA" id="ARBA00022448"/>
    </source>
</evidence>
<dbReference type="InterPro" id="IPR036942">
    <property type="entry name" value="Beta-barrel_TonB_sf"/>
</dbReference>
<dbReference type="NCBIfam" id="TIGR04057">
    <property type="entry name" value="SusC_RagA_signa"/>
    <property type="match status" value="1"/>
</dbReference>
<evidence type="ECO:0000256" key="8">
    <source>
        <dbReference type="PROSITE-ProRule" id="PRU01360"/>
    </source>
</evidence>
<keyword evidence="2 8" id="KW-0813">Transport</keyword>
<keyword evidence="13" id="KW-0675">Receptor</keyword>
<dbReference type="AlphaFoldDB" id="A0A5C7FK55"/>
<dbReference type="EMBL" id="VOXD01000008">
    <property type="protein sequence ID" value="TXF90251.1"/>
    <property type="molecule type" value="Genomic_DNA"/>
</dbReference>
<keyword evidence="14" id="KW-1185">Reference proteome</keyword>
<dbReference type="RefSeq" id="WP_147930008.1">
    <property type="nucleotide sequence ID" value="NZ_VOXD01000008.1"/>
</dbReference>
<keyword evidence="5 9" id="KW-0798">TonB box</keyword>
<dbReference type="Pfam" id="PF07715">
    <property type="entry name" value="Plug"/>
    <property type="match status" value="1"/>
</dbReference>
<dbReference type="OrthoDB" id="9768177at2"/>
<evidence type="ECO:0000313" key="13">
    <source>
        <dbReference type="EMBL" id="TXF90251.1"/>
    </source>
</evidence>
<evidence type="ECO:0000256" key="4">
    <source>
        <dbReference type="ARBA" id="ARBA00022692"/>
    </source>
</evidence>
<dbReference type="SUPFAM" id="SSF49464">
    <property type="entry name" value="Carboxypeptidase regulatory domain-like"/>
    <property type="match status" value="1"/>
</dbReference>
<dbReference type="Pfam" id="PF13715">
    <property type="entry name" value="CarbopepD_reg_2"/>
    <property type="match status" value="1"/>
</dbReference>
<dbReference type="InterPro" id="IPR000531">
    <property type="entry name" value="Beta-barrel_TonB"/>
</dbReference>
<dbReference type="InterPro" id="IPR008969">
    <property type="entry name" value="CarboxyPept-like_regulatory"/>
</dbReference>
<accession>A0A5C7FK55</accession>
<dbReference type="Gene3D" id="2.60.40.1120">
    <property type="entry name" value="Carboxypeptidase-like, regulatory domain"/>
    <property type="match status" value="1"/>
</dbReference>
<evidence type="ECO:0000256" key="6">
    <source>
        <dbReference type="ARBA" id="ARBA00023136"/>
    </source>
</evidence>
<evidence type="ECO:0000313" key="14">
    <source>
        <dbReference type="Proteomes" id="UP000321907"/>
    </source>
</evidence>
<dbReference type="SUPFAM" id="SSF56935">
    <property type="entry name" value="Porins"/>
    <property type="match status" value="1"/>
</dbReference>
<dbReference type="Proteomes" id="UP000321907">
    <property type="component" value="Unassembled WGS sequence"/>
</dbReference>
<organism evidence="13 14">
    <name type="scientific">Neolewinella aurantiaca</name>
    <dbReference type="NCBI Taxonomy" id="2602767"/>
    <lineage>
        <taxon>Bacteria</taxon>
        <taxon>Pseudomonadati</taxon>
        <taxon>Bacteroidota</taxon>
        <taxon>Saprospiria</taxon>
        <taxon>Saprospirales</taxon>
        <taxon>Lewinellaceae</taxon>
        <taxon>Neolewinella</taxon>
    </lineage>
</organism>
<sequence length="1034" mass="114227">MQNELKSTPDRRRKSGGFFLRTIAFGCFFLLSFIVGAQERVSGTVTSGDGEPLIGVSVIQIGTTSGAVTDIDGSYSFTLVSGKEKTIRFSYTGFASQEIEVGTQTVIDVTLESDAELLEEIVVIGYGTERKRDVLGSIASIKTEDIAQNTPVSAFDAIQGRLSGVQITGGGGPGEGTDIRIRGTSTLSGGVGPLYVVDGQQLENIDNLDPNSIASIEVLKDGASAAIYGSKSANGVVIITTKKGESGKVSVEVTHNTTVGELYRLLPVANTRQRQLFETGRNGGEPSDTDADSLSTRFQQQVDIQDLLTQTAVRNQTNLAVSGGGEKTKFYWNTGFLDEEGIVFNSSYRRYNTNLTVDFNLGKKFSAGTRLNASYEFRKGLNESSVFRQLAERPAYLPVRDFNGDLFPETFGRQNPVAEALETRRDDRNFRTNLFNFLEFKITPELSLRSTVGVNFRLRKRNNFDPLIVQRPGNPATGSELQDLTHDIQQENYLTYKKNFGKHSISALAGTQIQKWNIEFSRLQAVSFASDLVETFNNVAELNLANTTSTRQGHALASFYGRLSYNFDGKYLIAGTVRRDGSSRFGSDRRYGNFPSVSAGWRVSAEPFWDGLRSTISDFKLRVGYAVTGNERIGNYDARLLYSPGFIYNGVNGVAPTQLSNPALGWESTKQVNYGVDLEFFNGRAAATIDVYRKTTDDLLYNVPLPEESGFGGVIQNIGSIENSGVELTLSGTPINTGKFKWFTSFNIATNDNKVLDLADDDGFESGNFIIKEGEPLGNMFGYVYNGVFAYDESNAFTNEGVQLTPNFDDAGGFVNYTLNGAEFTGEVNQLRFGNTVLRGGDIIWDDLDGDFTINSFDRQVIGNGYADVFGGFFNEFTYAGVSLSFLFDYNFGNDIFRAYDQLRNYNNSFGRTPSPERIEGAWTQQGDVTEWPSMDRRRPQNRINPSSQMVSSGDFIKLRSIRAGYTLPKSLLSKADWISNVRITLAVNNPVTWTEYTGYNPEINTRGNALQPGYDFLRYPSKTEYIFGIQARF</sequence>
<keyword evidence="4 8" id="KW-0812">Transmembrane</keyword>
<evidence type="ECO:0000256" key="1">
    <source>
        <dbReference type="ARBA" id="ARBA00004571"/>
    </source>
</evidence>
<evidence type="ECO:0000259" key="12">
    <source>
        <dbReference type="Pfam" id="PF07715"/>
    </source>
</evidence>
<dbReference type="Gene3D" id="2.40.170.20">
    <property type="entry name" value="TonB-dependent receptor, beta-barrel domain"/>
    <property type="match status" value="1"/>
</dbReference>
<proteinExistence type="inferred from homology"/>
<dbReference type="InterPro" id="IPR039426">
    <property type="entry name" value="TonB-dep_rcpt-like"/>
</dbReference>
<evidence type="ECO:0000256" key="9">
    <source>
        <dbReference type="RuleBase" id="RU003357"/>
    </source>
</evidence>
<evidence type="ECO:0000259" key="11">
    <source>
        <dbReference type="Pfam" id="PF00593"/>
    </source>
</evidence>
<dbReference type="NCBIfam" id="TIGR04056">
    <property type="entry name" value="OMP_RagA_SusC"/>
    <property type="match status" value="1"/>
</dbReference>
<gene>
    <name evidence="13" type="ORF">FUA23_06950</name>
</gene>
<dbReference type="PROSITE" id="PS52016">
    <property type="entry name" value="TONB_DEPENDENT_REC_3"/>
    <property type="match status" value="1"/>
</dbReference>
<dbReference type="GO" id="GO:0009279">
    <property type="term" value="C:cell outer membrane"/>
    <property type="evidence" value="ECO:0007669"/>
    <property type="project" value="UniProtKB-SubCell"/>
</dbReference>
<comment type="similarity">
    <text evidence="8 9">Belongs to the TonB-dependent receptor family.</text>
</comment>
<dbReference type="Pfam" id="PF00593">
    <property type="entry name" value="TonB_dep_Rec_b-barrel"/>
    <property type="match status" value="1"/>
</dbReference>
<dbReference type="InterPro" id="IPR037066">
    <property type="entry name" value="Plug_dom_sf"/>
</dbReference>
<evidence type="ECO:0000256" key="10">
    <source>
        <dbReference type="SAM" id="Phobius"/>
    </source>
</evidence>
<evidence type="ECO:0000256" key="7">
    <source>
        <dbReference type="ARBA" id="ARBA00023237"/>
    </source>
</evidence>
<keyword evidence="7 8" id="KW-0998">Cell outer membrane</keyword>
<dbReference type="InterPro" id="IPR012910">
    <property type="entry name" value="Plug_dom"/>
</dbReference>
<comment type="subcellular location">
    <subcellularLocation>
        <location evidence="1 8">Cell outer membrane</location>
        <topology evidence="1 8">Multi-pass membrane protein</topology>
    </subcellularLocation>
</comment>
<dbReference type="Gene3D" id="2.170.130.10">
    <property type="entry name" value="TonB-dependent receptor, plug domain"/>
    <property type="match status" value="1"/>
</dbReference>
<evidence type="ECO:0000256" key="3">
    <source>
        <dbReference type="ARBA" id="ARBA00022452"/>
    </source>
</evidence>
<evidence type="ECO:0000256" key="5">
    <source>
        <dbReference type="ARBA" id="ARBA00023077"/>
    </source>
</evidence>